<protein>
    <submittedName>
        <fullName evidence="2">Uncharacterized protein</fullName>
    </submittedName>
</protein>
<gene>
    <name evidence="2" type="ORF">RPMA_07890</name>
</gene>
<keyword evidence="3" id="KW-1185">Reference proteome</keyword>
<reference evidence="2 3" key="1">
    <citation type="submission" date="2019-02" db="EMBL/GenBank/DDBJ databases">
        <title>Emended description of the genus Rhodopseudomonas and description of Rhodopseudomonas albus sp. nov., a non-phototrophic, heavy-metal-tolerant bacterium isolated from garden soil.</title>
        <authorList>
            <person name="Bao Z."/>
            <person name="Cao W.W."/>
            <person name="Sato Y."/>
            <person name="Nishizawa T."/>
            <person name="Zhao J."/>
            <person name="Guo Y."/>
            <person name="Ohta H."/>
        </authorList>
    </citation>
    <scope>NUCLEOTIDE SEQUENCE [LARGE SCALE GENOMIC DNA]</scope>
    <source>
        <strain evidence="2 3">SK50-23</strain>
    </source>
</reference>
<evidence type="ECO:0000256" key="1">
    <source>
        <dbReference type="SAM" id="MobiDB-lite"/>
    </source>
</evidence>
<dbReference type="RefSeq" id="WP_211912298.1">
    <property type="nucleotide sequence ID" value="NZ_CP036498.1"/>
</dbReference>
<sequence length="66" mass="7413">MTADLQAGDIEDGKGQRHRGADKQLLAKRKLEPGHCETQVEDDDFGKGWTADLKVKSRFHAARLEH</sequence>
<name>A0ABX8A4Y3_9BRAD</name>
<dbReference type="Proteomes" id="UP000682843">
    <property type="component" value="Chromosome"/>
</dbReference>
<evidence type="ECO:0000313" key="2">
    <source>
        <dbReference type="EMBL" id="QUS38759.1"/>
    </source>
</evidence>
<feature type="compositionally biased region" description="Basic and acidic residues" evidence="1">
    <location>
        <begin position="11"/>
        <end position="21"/>
    </location>
</feature>
<evidence type="ECO:0000313" key="3">
    <source>
        <dbReference type="Proteomes" id="UP000682843"/>
    </source>
</evidence>
<proteinExistence type="predicted"/>
<organism evidence="2 3">
    <name type="scientific">Tardiphaga alba</name>
    <dbReference type="NCBI Taxonomy" id="340268"/>
    <lineage>
        <taxon>Bacteria</taxon>
        <taxon>Pseudomonadati</taxon>
        <taxon>Pseudomonadota</taxon>
        <taxon>Alphaproteobacteria</taxon>
        <taxon>Hyphomicrobiales</taxon>
        <taxon>Nitrobacteraceae</taxon>
        <taxon>Tardiphaga</taxon>
    </lineage>
</organism>
<feature type="region of interest" description="Disordered" evidence="1">
    <location>
        <begin position="1"/>
        <end position="21"/>
    </location>
</feature>
<dbReference type="EMBL" id="CP036498">
    <property type="protein sequence ID" value="QUS38759.1"/>
    <property type="molecule type" value="Genomic_DNA"/>
</dbReference>
<accession>A0ABX8A4Y3</accession>